<keyword evidence="1" id="KW-0812">Transmembrane</keyword>
<gene>
    <name evidence="2" type="ORF">UT93_C0013G0002</name>
</gene>
<keyword evidence="1" id="KW-0472">Membrane</keyword>
<proteinExistence type="predicted"/>
<protein>
    <submittedName>
        <fullName evidence="2">Uncharacterized protein</fullName>
    </submittedName>
</protein>
<dbReference type="EMBL" id="LBYR01000013">
    <property type="protein sequence ID" value="KKR55833.1"/>
    <property type="molecule type" value="Genomic_DNA"/>
</dbReference>
<evidence type="ECO:0000313" key="2">
    <source>
        <dbReference type="EMBL" id="KKR55833.1"/>
    </source>
</evidence>
<evidence type="ECO:0000256" key="1">
    <source>
        <dbReference type="SAM" id="Phobius"/>
    </source>
</evidence>
<name>A0A0G0RTH6_9BACT</name>
<dbReference type="AlphaFoldDB" id="A0A0G0RTH6"/>
<keyword evidence="1" id="KW-1133">Transmembrane helix</keyword>
<organism evidence="2 3">
    <name type="scientific">Candidatus Woesebacteria bacterium GW2011_GWF1_40_24</name>
    <dbReference type="NCBI Taxonomy" id="1618601"/>
    <lineage>
        <taxon>Bacteria</taxon>
        <taxon>Candidatus Woeseibacteriota</taxon>
    </lineage>
</organism>
<comment type="caution">
    <text evidence="2">The sequence shown here is derived from an EMBL/GenBank/DDBJ whole genome shotgun (WGS) entry which is preliminary data.</text>
</comment>
<reference evidence="2 3" key="1">
    <citation type="journal article" date="2015" name="Nature">
        <title>rRNA introns, odd ribosomes, and small enigmatic genomes across a large radiation of phyla.</title>
        <authorList>
            <person name="Brown C.T."/>
            <person name="Hug L.A."/>
            <person name="Thomas B.C."/>
            <person name="Sharon I."/>
            <person name="Castelle C.J."/>
            <person name="Singh A."/>
            <person name="Wilkins M.J."/>
            <person name="Williams K.H."/>
            <person name="Banfield J.F."/>
        </authorList>
    </citation>
    <scope>NUCLEOTIDE SEQUENCE [LARGE SCALE GENOMIC DNA]</scope>
</reference>
<feature type="transmembrane region" description="Helical" evidence="1">
    <location>
        <begin position="6"/>
        <end position="26"/>
    </location>
</feature>
<evidence type="ECO:0000313" key="3">
    <source>
        <dbReference type="Proteomes" id="UP000034627"/>
    </source>
</evidence>
<accession>A0A0G0RTH6</accession>
<sequence length="181" mass="20502">MRQKGFTPVVVMIIVLIFMASIYYFVTANKINVGLSPTPSPSVALEIRKHLSYVVPVGWSEVGNKSDFQYVHLISPDYTSDAIPFIQSGAEIYMDISNYDLSDVSGGGTNVYSNSVNINGNKWLNKFFCWEGCQDEYHLSKKSYYIRVRFICAPDCETKDDINSSKYSQVRDSFLQSLKID</sequence>
<dbReference type="Proteomes" id="UP000034627">
    <property type="component" value="Unassembled WGS sequence"/>
</dbReference>